<dbReference type="Gene3D" id="1.10.10.2910">
    <property type="match status" value="1"/>
</dbReference>
<dbReference type="PANTHER" id="PTHR43236">
    <property type="entry name" value="ANTITOXIN HIGA1"/>
    <property type="match status" value="1"/>
</dbReference>
<reference evidence="3" key="1">
    <citation type="submission" date="2019-09" db="EMBL/GenBank/DDBJ databases">
        <title>Distinct polysaccharide growth profiles of human intestinal Prevotella copri isolates.</title>
        <authorList>
            <person name="Fehlner-Peach H."/>
            <person name="Magnabosco C."/>
            <person name="Raghavan V."/>
            <person name="Scher J.U."/>
            <person name="Tett A."/>
            <person name="Cox L.M."/>
            <person name="Gottsegen C."/>
            <person name="Watters A."/>
            <person name="Wiltshire- Gordon J.D."/>
            <person name="Segata N."/>
            <person name="Bonneau R."/>
            <person name="Littman D.R."/>
        </authorList>
    </citation>
    <scope>NUCLEOTIDE SEQUENCE [LARGE SCALE GENOMIC DNA]</scope>
    <source>
        <strain evidence="3">iP54</strain>
    </source>
</reference>
<organism evidence="2 3">
    <name type="scientific">Segatella copri</name>
    <dbReference type="NCBI Taxonomy" id="165179"/>
    <lineage>
        <taxon>Bacteria</taxon>
        <taxon>Pseudomonadati</taxon>
        <taxon>Bacteroidota</taxon>
        <taxon>Bacteroidia</taxon>
        <taxon>Bacteroidales</taxon>
        <taxon>Prevotellaceae</taxon>
        <taxon>Segatella</taxon>
    </lineage>
</organism>
<dbReference type="InterPro" id="IPR001387">
    <property type="entry name" value="Cro/C1-type_HTH"/>
</dbReference>
<dbReference type="InterPro" id="IPR010982">
    <property type="entry name" value="Lambda_DNA-bd_dom_sf"/>
</dbReference>
<dbReference type="Gene3D" id="1.10.260.40">
    <property type="entry name" value="lambda repressor-like DNA-binding domains"/>
    <property type="match status" value="1"/>
</dbReference>
<sequence length="352" mass="40364">MELKDIFSKRLRNARLMRGLSMQQLCVMMNDIVTKQSVSKYERGESMPDSTILIALCKALNISPDYLFRENRSALNNVHYRKLTRLSAKEEKSINLMVEDTIERINEIEDICGIERHFDASSFTCQVKSLNDVFSAATKLRTDWNIGNAAITNVINILETNGIIVVEVEASDAFSDLNGTLENGTPVIVINKQMSTERKRFTALHELGHALLHFPEDMDEKMEEQYCNIFANEVLMPRQTFFQSIGEKRHDIALVELKNLQSEFGISVDALMYKARYLDVISENRYTTYWKKKNFDSNFKSQVEKSIIDDEQSSRFENLIYRALSSGLITESKAAVLLNKTTEEVLHNFVLA</sequence>
<dbReference type="PANTHER" id="PTHR43236:SF1">
    <property type="entry name" value="BLL7220 PROTEIN"/>
    <property type="match status" value="1"/>
</dbReference>
<dbReference type="Proteomes" id="UP000420635">
    <property type="component" value="Unassembled WGS sequence"/>
</dbReference>
<dbReference type="InterPro" id="IPR010359">
    <property type="entry name" value="IrrE_HExxH"/>
</dbReference>
<dbReference type="CDD" id="cd00093">
    <property type="entry name" value="HTH_XRE"/>
    <property type="match status" value="1"/>
</dbReference>
<dbReference type="SUPFAM" id="SSF47413">
    <property type="entry name" value="lambda repressor-like DNA-binding domains"/>
    <property type="match status" value="1"/>
</dbReference>
<evidence type="ECO:0000256" key="1">
    <source>
        <dbReference type="ARBA" id="ARBA00007227"/>
    </source>
</evidence>
<dbReference type="Pfam" id="PF01381">
    <property type="entry name" value="HTH_3"/>
    <property type="match status" value="1"/>
</dbReference>
<dbReference type="GO" id="GO:0003677">
    <property type="term" value="F:DNA binding"/>
    <property type="evidence" value="ECO:0007669"/>
    <property type="project" value="InterPro"/>
</dbReference>
<evidence type="ECO:0000313" key="3">
    <source>
        <dbReference type="Proteomes" id="UP000420635"/>
    </source>
</evidence>
<proteinExistence type="inferred from homology"/>
<dbReference type="PROSITE" id="PS50943">
    <property type="entry name" value="HTH_CROC1"/>
    <property type="match status" value="1"/>
</dbReference>
<evidence type="ECO:0000313" key="2">
    <source>
        <dbReference type="EMBL" id="MQN89337.1"/>
    </source>
</evidence>
<comment type="caution">
    <text evidence="2">The sequence shown here is derived from an EMBL/GenBank/DDBJ whole genome shotgun (WGS) entry which is preliminary data.</text>
</comment>
<protein>
    <submittedName>
        <fullName evidence="2">ImmA/IrrE family metallo-endopeptidase</fullName>
    </submittedName>
</protein>
<name>A0A646HKX9_9BACT</name>
<dbReference type="AlphaFoldDB" id="A0A646HKX9"/>
<gene>
    <name evidence="2" type="ORF">F7D59_05580</name>
</gene>
<dbReference type="Pfam" id="PF06114">
    <property type="entry name" value="Peptidase_M78"/>
    <property type="match status" value="1"/>
</dbReference>
<dbReference type="SMART" id="SM00530">
    <property type="entry name" value="HTH_XRE"/>
    <property type="match status" value="1"/>
</dbReference>
<comment type="similarity">
    <text evidence="1">Belongs to the short-chain fatty acyl-CoA assimilation regulator (ScfR) family.</text>
</comment>
<accession>A0A646HKX9</accession>
<dbReference type="RefSeq" id="WP_153113446.1">
    <property type="nucleotide sequence ID" value="NZ_VZAS01000118.1"/>
</dbReference>
<dbReference type="EMBL" id="VZBQ01000059">
    <property type="protein sequence ID" value="MQN89337.1"/>
    <property type="molecule type" value="Genomic_DNA"/>
</dbReference>
<dbReference type="InterPro" id="IPR052345">
    <property type="entry name" value="Rad_response_metalloprotease"/>
</dbReference>